<dbReference type="CDD" id="cd04077">
    <property type="entry name" value="Peptidases_S8_PCSK9_ProteinaseK_like"/>
    <property type="match status" value="1"/>
</dbReference>
<dbReference type="PROSITE" id="PS51892">
    <property type="entry name" value="SUBTILASE"/>
    <property type="match status" value="1"/>
</dbReference>
<dbReference type="SUPFAM" id="SSF54897">
    <property type="entry name" value="Protease propeptides/inhibitors"/>
    <property type="match status" value="1"/>
</dbReference>
<comment type="caution">
    <text evidence="10">The sequence shown here is derived from an EMBL/GenBank/DDBJ whole genome shotgun (WGS) entry which is preliminary data.</text>
</comment>
<dbReference type="GO" id="GO:0006508">
    <property type="term" value="P:proteolysis"/>
    <property type="evidence" value="ECO:0007669"/>
    <property type="project" value="UniProtKB-KW"/>
</dbReference>
<feature type="signal peptide" evidence="7">
    <location>
        <begin position="1"/>
        <end position="30"/>
    </location>
</feature>
<protein>
    <submittedName>
        <fullName evidence="10">Peptidase inhibitor I9</fullName>
    </submittedName>
</protein>
<dbReference type="Pfam" id="PF05922">
    <property type="entry name" value="Inhibitor_I9"/>
    <property type="match status" value="1"/>
</dbReference>
<dbReference type="AlphaFoldDB" id="A0A562WMG0"/>
<dbReference type="InterPro" id="IPR034193">
    <property type="entry name" value="PCSK9_ProteinaseK-like"/>
</dbReference>
<dbReference type="InterPro" id="IPR037045">
    <property type="entry name" value="S8pro/Inhibitor_I9_sf"/>
</dbReference>
<feature type="active site" description="Charge relay system" evidence="5">
    <location>
        <position position="367"/>
    </location>
</feature>
<dbReference type="OrthoDB" id="3401803at2"/>
<dbReference type="PRINTS" id="PR00723">
    <property type="entry name" value="SUBTILISIN"/>
</dbReference>
<dbReference type="InterPro" id="IPR023827">
    <property type="entry name" value="Peptidase_S8_Asp-AS"/>
</dbReference>
<feature type="chain" id="PRO_5038452173" evidence="7">
    <location>
        <begin position="31"/>
        <end position="422"/>
    </location>
</feature>
<evidence type="ECO:0000256" key="1">
    <source>
        <dbReference type="ARBA" id="ARBA00011073"/>
    </source>
</evidence>
<feature type="active site" description="Charge relay system" evidence="5">
    <location>
        <position position="179"/>
    </location>
</feature>
<dbReference type="InterPro" id="IPR023828">
    <property type="entry name" value="Peptidase_S8_Ser-AS"/>
</dbReference>
<dbReference type="InterPro" id="IPR036852">
    <property type="entry name" value="Peptidase_S8/S53_dom_sf"/>
</dbReference>
<dbReference type="PANTHER" id="PTHR43806">
    <property type="entry name" value="PEPTIDASE S8"/>
    <property type="match status" value="1"/>
</dbReference>
<gene>
    <name evidence="10" type="ORF">JD81_04972</name>
</gene>
<dbReference type="SUPFAM" id="SSF52743">
    <property type="entry name" value="Subtilisin-like"/>
    <property type="match status" value="1"/>
</dbReference>
<dbReference type="EMBL" id="VLLP01000001">
    <property type="protein sequence ID" value="TWJ31416.1"/>
    <property type="molecule type" value="Genomic_DNA"/>
</dbReference>
<evidence type="ECO:0000256" key="2">
    <source>
        <dbReference type="ARBA" id="ARBA00022670"/>
    </source>
</evidence>
<name>A0A562WMG0_9ACTN</name>
<dbReference type="FunFam" id="3.40.50.200:FF:000014">
    <property type="entry name" value="Proteinase K"/>
    <property type="match status" value="1"/>
</dbReference>
<evidence type="ECO:0000256" key="3">
    <source>
        <dbReference type="ARBA" id="ARBA00022801"/>
    </source>
</evidence>
<dbReference type="InterPro" id="IPR000209">
    <property type="entry name" value="Peptidase_S8/S53_dom"/>
</dbReference>
<dbReference type="PANTHER" id="PTHR43806:SF11">
    <property type="entry name" value="CEREVISIN-RELATED"/>
    <property type="match status" value="1"/>
</dbReference>
<evidence type="ECO:0000259" key="8">
    <source>
        <dbReference type="Pfam" id="PF00082"/>
    </source>
</evidence>
<evidence type="ECO:0000313" key="11">
    <source>
        <dbReference type="Proteomes" id="UP000319728"/>
    </source>
</evidence>
<sequence>MDFPRRVTAVRSRRPGLAAVAALAATTLVAAVLATPATSAPRPDRVPGPVGEILGAGSTAVPDSYVVVLADSAVGGRAGTRQSAASRLAADVTSRFGVRPDRVWGDALNGFSVRMSEAVARRMAAHPAVAHVERDQTVRTATMQPNAPWNLDRLDVPLGLSTTYNYVSEGYPARVYIVDTGIHISHQEFGGQAYYGYDAVDGTLPANDCTGHGTHVAATVGGTTYGVAKDVALIAVKVFGCSGSTTVSTVINGINWVTAHHVPGDPPAVANVGVTTGPTLALNTAVANLVADGVTVTVPAGNSNANACNTSPGAVPTALTVGATQSNDARASFSNWGTCLDIFAPGVNILSATYTSNTATTSWSGTSHASPHVAGMAARVLSNNPTWTPAQVASYLTTVANPAVINPGTGSPNRLLYMSPLL</sequence>
<dbReference type="Pfam" id="PF00082">
    <property type="entry name" value="Peptidase_S8"/>
    <property type="match status" value="1"/>
</dbReference>
<dbReference type="PROSITE" id="PS00138">
    <property type="entry name" value="SUBTILASE_SER"/>
    <property type="match status" value="1"/>
</dbReference>
<dbReference type="PROSITE" id="PS00136">
    <property type="entry name" value="SUBTILASE_ASP"/>
    <property type="match status" value="1"/>
</dbReference>
<keyword evidence="3 5" id="KW-0378">Hydrolase</keyword>
<proteinExistence type="inferred from homology"/>
<dbReference type="InterPro" id="IPR015500">
    <property type="entry name" value="Peptidase_S8_subtilisin-rel"/>
</dbReference>
<evidence type="ECO:0000313" key="10">
    <source>
        <dbReference type="EMBL" id="TWJ31416.1"/>
    </source>
</evidence>
<evidence type="ECO:0000256" key="7">
    <source>
        <dbReference type="SAM" id="SignalP"/>
    </source>
</evidence>
<comment type="similarity">
    <text evidence="1 5 6">Belongs to the peptidase S8 family.</text>
</comment>
<feature type="active site" description="Charge relay system" evidence="5">
    <location>
        <position position="212"/>
    </location>
</feature>
<evidence type="ECO:0000259" key="9">
    <source>
        <dbReference type="Pfam" id="PF05922"/>
    </source>
</evidence>
<organism evidence="10 11">
    <name type="scientific">Micromonospora sagamiensis</name>
    <dbReference type="NCBI Taxonomy" id="47875"/>
    <lineage>
        <taxon>Bacteria</taxon>
        <taxon>Bacillati</taxon>
        <taxon>Actinomycetota</taxon>
        <taxon>Actinomycetes</taxon>
        <taxon>Micromonosporales</taxon>
        <taxon>Micromonosporaceae</taxon>
        <taxon>Micromonospora</taxon>
    </lineage>
</organism>
<evidence type="ECO:0000256" key="6">
    <source>
        <dbReference type="RuleBase" id="RU003355"/>
    </source>
</evidence>
<dbReference type="GO" id="GO:0005615">
    <property type="term" value="C:extracellular space"/>
    <property type="evidence" value="ECO:0007669"/>
    <property type="project" value="TreeGrafter"/>
</dbReference>
<dbReference type="GO" id="GO:0004252">
    <property type="term" value="F:serine-type endopeptidase activity"/>
    <property type="evidence" value="ECO:0007669"/>
    <property type="project" value="UniProtKB-UniRule"/>
</dbReference>
<dbReference type="Gene3D" id="3.30.70.80">
    <property type="entry name" value="Peptidase S8 propeptide/proteinase inhibitor I9"/>
    <property type="match status" value="1"/>
</dbReference>
<evidence type="ECO:0000256" key="5">
    <source>
        <dbReference type="PROSITE-ProRule" id="PRU01240"/>
    </source>
</evidence>
<keyword evidence="4 5" id="KW-0720">Serine protease</keyword>
<keyword evidence="11" id="KW-1185">Reference proteome</keyword>
<dbReference type="Proteomes" id="UP000319728">
    <property type="component" value="Unassembled WGS sequence"/>
</dbReference>
<dbReference type="Gene3D" id="3.40.50.200">
    <property type="entry name" value="Peptidase S8/S53 domain"/>
    <property type="match status" value="1"/>
</dbReference>
<accession>A0A562WMG0</accession>
<dbReference type="InterPro" id="IPR010259">
    <property type="entry name" value="S8pro/Inhibitor_I9"/>
</dbReference>
<evidence type="ECO:0000256" key="4">
    <source>
        <dbReference type="ARBA" id="ARBA00022825"/>
    </source>
</evidence>
<feature type="domain" description="Peptidase S8/S53" evidence="8">
    <location>
        <begin position="175"/>
        <end position="400"/>
    </location>
</feature>
<dbReference type="InterPro" id="IPR050131">
    <property type="entry name" value="Peptidase_S8_subtilisin-like"/>
</dbReference>
<keyword evidence="2 5" id="KW-0645">Protease</keyword>
<feature type="domain" description="Inhibitor I9" evidence="9">
    <location>
        <begin position="64"/>
        <end position="140"/>
    </location>
</feature>
<reference evidence="10 11" key="1">
    <citation type="submission" date="2019-07" db="EMBL/GenBank/DDBJ databases">
        <title>R&amp;d 2014.</title>
        <authorList>
            <person name="Klenk H.-P."/>
        </authorList>
    </citation>
    <scope>NUCLEOTIDE SEQUENCE [LARGE SCALE GENOMIC DNA]</scope>
    <source>
        <strain evidence="10 11">DSM 43912</strain>
    </source>
</reference>
<keyword evidence="7" id="KW-0732">Signal</keyword>